<dbReference type="NCBIfam" id="TIGR00756">
    <property type="entry name" value="PPR"/>
    <property type="match status" value="3"/>
</dbReference>
<dbReference type="Pfam" id="PF01535">
    <property type="entry name" value="PPR"/>
    <property type="match status" value="5"/>
</dbReference>
<dbReference type="PANTHER" id="PTHR47451">
    <property type="entry name" value="ARM REPEAT SUPERFAMILY PROTEIN"/>
    <property type="match status" value="1"/>
</dbReference>
<dbReference type="PROSITE" id="PS51375">
    <property type="entry name" value="PPR"/>
    <property type="match status" value="3"/>
</dbReference>
<gene>
    <name evidence="7" type="ORF">HPP92_024520</name>
</gene>
<feature type="repeat" description="ARM" evidence="5">
    <location>
        <begin position="599"/>
        <end position="641"/>
    </location>
</feature>
<dbReference type="Proteomes" id="UP000636800">
    <property type="component" value="Chromosome 13"/>
</dbReference>
<name>A0A835UBK0_VANPL</name>
<reference evidence="7 8" key="1">
    <citation type="journal article" date="2020" name="Nat. Food">
        <title>A phased Vanilla planifolia genome enables genetic improvement of flavour and production.</title>
        <authorList>
            <person name="Hasing T."/>
            <person name="Tang H."/>
            <person name="Brym M."/>
            <person name="Khazi F."/>
            <person name="Huang T."/>
            <person name="Chambers A.H."/>
        </authorList>
    </citation>
    <scope>NUCLEOTIDE SEQUENCE [LARGE SCALE GENOMIC DNA]</scope>
    <source>
        <tissue evidence="7">Leaf</tissue>
    </source>
</reference>
<dbReference type="AlphaFoldDB" id="A0A835UBK0"/>
<evidence type="ECO:0000256" key="5">
    <source>
        <dbReference type="PROSITE-ProRule" id="PRU00259"/>
    </source>
</evidence>
<evidence type="ECO:0000256" key="1">
    <source>
        <dbReference type="ARBA" id="ARBA00004161"/>
    </source>
</evidence>
<comment type="caution">
    <text evidence="7">The sequence shown here is derived from an EMBL/GenBank/DDBJ whole genome shotgun (WGS) entry which is preliminary data.</text>
</comment>
<protein>
    <recommendedName>
        <fullName evidence="3">Protein unc-45 homolog B</fullName>
    </recommendedName>
</protein>
<dbReference type="FunFam" id="1.25.40.10:FF:000285">
    <property type="entry name" value="Pentatricopeptide repeat-containing protein, chloroplastic"/>
    <property type="match status" value="1"/>
</dbReference>
<dbReference type="Pfam" id="PF00514">
    <property type="entry name" value="Arm"/>
    <property type="match status" value="1"/>
</dbReference>
<feature type="repeat" description="PPR" evidence="6">
    <location>
        <begin position="186"/>
        <end position="220"/>
    </location>
</feature>
<proteinExistence type="predicted"/>
<organism evidence="7 8">
    <name type="scientific">Vanilla planifolia</name>
    <name type="common">Vanilla</name>
    <dbReference type="NCBI Taxonomy" id="51239"/>
    <lineage>
        <taxon>Eukaryota</taxon>
        <taxon>Viridiplantae</taxon>
        <taxon>Streptophyta</taxon>
        <taxon>Embryophyta</taxon>
        <taxon>Tracheophyta</taxon>
        <taxon>Spermatophyta</taxon>
        <taxon>Magnoliopsida</taxon>
        <taxon>Liliopsida</taxon>
        <taxon>Asparagales</taxon>
        <taxon>Orchidaceae</taxon>
        <taxon>Vanilloideae</taxon>
        <taxon>Vanilleae</taxon>
        <taxon>Vanilla</taxon>
    </lineage>
</organism>
<dbReference type="SUPFAM" id="SSF48371">
    <property type="entry name" value="ARM repeat"/>
    <property type="match status" value="2"/>
</dbReference>
<dbReference type="Gene3D" id="1.25.40.10">
    <property type="entry name" value="Tetratricopeptide repeat domain"/>
    <property type="match status" value="3"/>
</dbReference>
<dbReference type="InterPro" id="IPR016024">
    <property type="entry name" value="ARM-type_fold"/>
</dbReference>
<dbReference type="EMBL" id="JADCNL010000013">
    <property type="protein sequence ID" value="KAG0455228.1"/>
    <property type="molecule type" value="Genomic_DNA"/>
</dbReference>
<feature type="repeat" description="ARM" evidence="5">
    <location>
        <begin position="1142"/>
        <end position="1185"/>
    </location>
</feature>
<keyword evidence="8" id="KW-1185">Reference proteome</keyword>
<evidence type="ECO:0000256" key="3">
    <source>
        <dbReference type="ARBA" id="ARBA00020768"/>
    </source>
</evidence>
<dbReference type="Gene3D" id="1.25.10.10">
    <property type="entry name" value="Leucine-rich Repeat Variant"/>
    <property type="match status" value="3"/>
</dbReference>
<dbReference type="InterPro" id="IPR011990">
    <property type="entry name" value="TPR-like_helical_dom_sf"/>
</dbReference>
<dbReference type="InterPro" id="IPR000225">
    <property type="entry name" value="Armadillo"/>
</dbReference>
<dbReference type="InterPro" id="IPR002885">
    <property type="entry name" value="PPR_rpt"/>
</dbReference>
<dbReference type="OrthoDB" id="1935530at2759"/>
<dbReference type="PANTHER" id="PTHR47451:SF1">
    <property type="entry name" value="ARM REPEAT SUPERFAMILY PROTEIN"/>
    <property type="match status" value="1"/>
</dbReference>
<sequence length="1212" mass="134399">MRGKLAENHRHLKVQQLKECLAKAISERCSPSKLRCVHARAVSSGLQLNLFISSLLITKYFTFGDPQAARLLFDSLPIRRAKPLIWNSLISGYLRCGSPRLALDVFREMTVGSFLECEPDRHTFHLAVSACTRLSEFELGFMIGDRARARGVHSDLLVSTALIDMYEKAGDLDSARLVFDEMAVKDAVSWNAMISGSLRAGRFSEAVELFRKMNLCGLRMTEGSLVSVISLCSDMAWFWNGEALHARVIVTGFDGYQFVLNSLLEMYGQFSRLDAAVKLFDRMAVKDSVSWSTMIGGYFKNGHPFEALKIFRWLILNAGILPTRPMLLNALLACASLGDWQTGKWIGKYLSESSDEIAFDSTLKTTLIYMYAKCRKMEITLDLLESDTRVKGDVIAWNAVIKACVETGEFHQGKAFMLNLDNKASPSWLHFFVAPSLMASAVVLGSTLNLSLNPPYRGRRQNQFDVSAIVRRSRRPWGFPSLVLARRRKTSFSRAAQGDGGSVEINQSPPAIRTDTEEVNNSASSGDGYVALLVQTLGLHNDPLDREQAVITLWKYSDGGKECVDSIMKYPGCAKVQGLCTLWNLSIEEKTRIKIGHGDLLPLLIKFLDDEAINIKEAAVGIMANLTLSPSYHIAMVEAGAIGKLADLFKCNAKDFKVIRKAAKMALLELSKDDYYRVLIFEEGLIRVPLVGAAAYKSFRPQLHSRPTLPDGTEFELTSRPSKFGATELLLGLSFREKNFNLEESKSNAIIAQSQQHFLAQIGAIEIEDQRSSELGSSMKQHHTLLPLLDGIARLVLILGLEDASAISRAAQSIADASISEHSRKSFKDAGAIKGLVQLLSHDDDTVQENVAYAIDRLCQSYEVRQTFEAEGIVHPLVNIVKNRNASESLLEKVLNIMHRILDPGKADLEDKVISLYDGDALAKTLETSSTELTSWEMAMDSDAVKHLIRILKMASVRLQSKTACVLDYLSNFEPYANMIIASDIESGLDAVFQTKLLHGTLDVPDNQPELRIYKAEEIGVLISAAAKLLTKLLNFEQFHHKVDAKRFGHALRIFLRSTIPLQCKNWVAACLTKLGSKATSTLDIDYPSLDMEITLYETIPRLVEQLRMSFSLESKEVAAIELNSAISKGGMEFSKAIAAAGGIFPIVKLIEESTENNVLEACLSILDNLCMDDENHPAMLSAGAVPALKRIVRSEGRHWSRALHLLRTLPT</sequence>
<comment type="subcellular location">
    <subcellularLocation>
        <location evidence="1">Cytoplasm</location>
        <location evidence="1">Myofibril</location>
        <location evidence="1">Sarcomere</location>
        <location evidence="1">A band</location>
    </subcellularLocation>
    <subcellularLocation>
        <location evidence="2">Cytoplasm</location>
        <location evidence="2">Myofibril</location>
        <location evidence="2">Sarcomere</location>
        <location evidence="2">Z line</location>
    </subcellularLocation>
</comment>
<keyword evidence="4" id="KW-0677">Repeat</keyword>
<evidence type="ECO:0000256" key="4">
    <source>
        <dbReference type="ARBA" id="ARBA00022737"/>
    </source>
</evidence>
<feature type="repeat" description="PPR" evidence="6">
    <location>
        <begin position="82"/>
        <end position="116"/>
    </location>
</feature>
<accession>A0A835UBK0</accession>
<dbReference type="InterPro" id="IPR011989">
    <property type="entry name" value="ARM-like"/>
</dbReference>
<evidence type="ECO:0000313" key="7">
    <source>
        <dbReference type="EMBL" id="KAG0455228.1"/>
    </source>
</evidence>
<dbReference type="PROSITE" id="PS50176">
    <property type="entry name" value="ARM_REPEAT"/>
    <property type="match status" value="2"/>
</dbReference>
<dbReference type="SMART" id="SM00185">
    <property type="entry name" value="ARM"/>
    <property type="match status" value="6"/>
</dbReference>
<feature type="repeat" description="PPR" evidence="6">
    <location>
        <begin position="287"/>
        <end position="322"/>
    </location>
</feature>
<evidence type="ECO:0000313" key="8">
    <source>
        <dbReference type="Proteomes" id="UP000636800"/>
    </source>
</evidence>
<evidence type="ECO:0000256" key="2">
    <source>
        <dbReference type="ARBA" id="ARBA00004216"/>
    </source>
</evidence>
<evidence type="ECO:0000256" key="6">
    <source>
        <dbReference type="PROSITE-ProRule" id="PRU00708"/>
    </source>
</evidence>